<keyword evidence="5" id="KW-1185">Reference proteome</keyword>
<dbReference type="AlphaFoldDB" id="A0A1S3GFN5"/>
<evidence type="ECO:0000256" key="4">
    <source>
        <dbReference type="SAM" id="MobiDB-lite"/>
    </source>
</evidence>
<dbReference type="GeneID" id="105997582"/>
<proteinExistence type="inferred from homology"/>
<evidence type="ECO:0000256" key="1">
    <source>
        <dbReference type="ARBA" id="ARBA00009608"/>
    </source>
</evidence>
<dbReference type="Gene3D" id="3.80.10.10">
    <property type="entry name" value="Ribonuclease Inhibitor"/>
    <property type="match status" value="1"/>
</dbReference>
<reference evidence="6" key="1">
    <citation type="submission" date="2025-08" db="UniProtKB">
        <authorList>
            <consortium name="RefSeq"/>
        </authorList>
    </citation>
    <scope>IDENTIFICATION</scope>
    <source>
        <tissue evidence="6">Kidney</tissue>
    </source>
</reference>
<dbReference type="KEGG" id="dord:105997582"/>
<dbReference type="Proteomes" id="UP000081671">
    <property type="component" value="Unplaced"/>
</dbReference>
<dbReference type="PANTHER" id="PTHR14224">
    <property type="entry name" value="SIMILAR TO PREFERENTIALLY EXPRESSED ANTIGEN IN MELANOMA-LIKE 3"/>
    <property type="match status" value="1"/>
</dbReference>
<dbReference type="GO" id="GO:0005737">
    <property type="term" value="C:cytoplasm"/>
    <property type="evidence" value="ECO:0007669"/>
    <property type="project" value="TreeGrafter"/>
</dbReference>
<accession>A0A1S3GFN5</accession>
<protein>
    <submittedName>
        <fullName evidence="6">Uncharacterized protein LOC105997582</fullName>
    </submittedName>
</protein>
<comment type="similarity">
    <text evidence="1">Belongs to the PRAME family.</text>
</comment>
<dbReference type="InterPro" id="IPR050694">
    <property type="entry name" value="LRRC14/PRAME"/>
</dbReference>
<keyword evidence="3" id="KW-0677">Repeat</keyword>
<dbReference type="InterPro" id="IPR032675">
    <property type="entry name" value="LRR_dom_sf"/>
</dbReference>
<organism evidence="5 6">
    <name type="scientific">Dipodomys ordii</name>
    <name type="common">Ord's kangaroo rat</name>
    <dbReference type="NCBI Taxonomy" id="10020"/>
    <lineage>
        <taxon>Eukaryota</taxon>
        <taxon>Metazoa</taxon>
        <taxon>Chordata</taxon>
        <taxon>Craniata</taxon>
        <taxon>Vertebrata</taxon>
        <taxon>Euteleostomi</taxon>
        <taxon>Mammalia</taxon>
        <taxon>Eutheria</taxon>
        <taxon>Euarchontoglires</taxon>
        <taxon>Glires</taxon>
        <taxon>Rodentia</taxon>
        <taxon>Castorimorpha</taxon>
        <taxon>Heteromyidae</taxon>
        <taxon>Dipodomyinae</taxon>
        <taxon>Dipodomys</taxon>
    </lineage>
</organism>
<feature type="region of interest" description="Disordered" evidence="4">
    <location>
        <begin position="1132"/>
        <end position="1165"/>
    </location>
</feature>
<gene>
    <name evidence="6" type="primary">LOC105997582</name>
</gene>
<dbReference type="InParanoid" id="A0A1S3GFN5"/>
<evidence type="ECO:0000256" key="2">
    <source>
        <dbReference type="ARBA" id="ARBA00022614"/>
    </source>
</evidence>
<evidence type="ECO:0000256" key="3">
    <source>
        <dbReference type="ARBA" id="ARBA00022737"/>
    </source>
</evidence>
<evidence type="ECO:0000313" key="5">
    <source>
        <dbReference type="Proteomes" id="UP000081671"/>
    </source>
</evidence>
<dbReference type="RefSeq" id="XP_012887520.1">
    <property type="nucleotide sequence ID" value="XM_013032066.1"/>
</dbReference>
<dbReference type="PANTHER" id="PTHR14224:SF19">
    <property type="entry name" value="PRAME FAMILY MEMBER 11-RELATED"/>
    <property type="match status" value="1"/>
</dbReference>
<keyword evidence="2" id="KW-0433">Leucine-rich repeat</keyword>
<dbReference type="SUPFAM" id="SSF52047">
    <property type="entry name" value="RNI-like"/>
    <property type="match status" value="2"/>
</dbReference>
<evidence type="ECO:0000313" key="6">
    <source>
        <dbReference type="RefSeq" id="XP_012887520.1"/>
    </source>
</evidence>
<name>A0A1S3GFN5_DIPOR</name>
<sequence length="1165" mass="130514">MSLPTLWQLAMQSLLEDQALAISALDVLPLDLFSTLFREVVAKRRMEVLKAMVQAWPFACLPLGALVGSADLEILQVTLEGLEVLLEEGAGPRCKLQVLDLQNMSLNIWTSGYIAMSQACSAAALSDKPAANHCTDLREEPPFRIFMDVTISDGPWDCVLAHLLQWVKTRRGQVQLCSKKLQVLFASTCQIQSTLGLLHLDSIQELVVDDFWHHKTLESMVPYLGQMKNLRKLSLAKMKMECCSCVVENLHRYLSRILLQRNHQINEREGFFLHENLEKVFSPSTLSTMSLPTLWQLAMQSLLEDQALAISALDVLPLDLFSTLFREVVAKRRMEVLKAMVQAWPFACLPLGALVGSADLEILQVTLEGLEVLLEQGAGPRCKLQVLDLQNRSLNIWTSGYIAMSQACSAAALTDKPAANHCADLREEPPFRIFMDVTISDGPRDCVLAHLLQWVETRRDQVQLCSKKLQVLFTSTPGSTCQIQSTLGLLHLDSIQELVVDDLWHHKTLENMVPYLAQMKNLRQLSLAKMKMECCSCILENLLKYLSEMVLHRNRQINEGEGFFSYEILEKVFRTLKPLTTLSLISSPLNEADLRCLSLCPCTSQLKHLRLRTVNLGDLCPGALRALLERVSGTLEALALEHCGITEAQISAILPSLSQCCQLSFFSIYGNRMSLAALQNLLSHTARLRQLQRGLYPAPVESYDHECLLYGCRVNRERFAQVCVNLVQILRNLQPVHKVQVCTYSCIGCKKNQFYSLAPSVRNISWVEEQPWESLRASLGPSTLSTMSLPTLRQLAMQSLLEDQALAISALDVLPLDLFSTLFREVVAKRRMEVLKAMVQAWPFACLPLGALVGSADLEILQVTLEGLEVLLEQGAGPRCKLQVLDLQNRSLNIWTSGYIAMSQACSAAALTDKPAANHCTDLREEPPFRIFMDVTISDGPWDYVLVHLLQWVDTRRDQVQLCSKKLQVLFASTCQIQSTLGVLHLDSIQELVVDDLWHHKTLESMVPYLGQMKNLCKLSLATMKMECSCTSENLRKYLSELLQQGNPQINELKGLFRYENLDEVFSQCCQLSFFSIYGNRMSLAALQNLLSHTARLRQLQRGLYPAPVESYDHECLLYGCEVSKSAGATANAQHKDADVPSAVCSSEELQGAPQAPEERADGYT</sequence>
<dbReference type="FunFam" id="3.80.10.10:FF:000079">
    <property type="entry name" value="PRAME family member 18"/>
    <property type="match status" value="1"/>
</dbReference>